<evidence type="ECO:0000313" key="3">
    <source>
        <dbReference type="Proteomes" id="UP000466586"/>
    </source>
</evidence>
<sequence>MPLDVNRRKELLRLVPEGSLVSRSWLQNQQFSVNAIDNLVKSRQLETIKGGIYKRDGSEIQWPAVVYFLQHQKASDLTIGGLTALELQKLGHYIPLNEQLAIHLYGSDSLPQWAKLIVPDVRFKKHSVTDLLGYQPDDFIRKQLAKFTKTLNWNGAHEGLVMSTPERAILEVLNGVPNKIGFEHAYELMQGLTSLSPRALQQLLELCHNFKVRRLFFWFAERLNYSWLNRIDRSKIDLGSGNRVIVKGGKLDKKYLITVPENYE</sequence>
<reference evidence="2 3" key="1">
    <citation type="submission" date="2019-11" db="EMBL/GenBank/DDBJ databases">
        <title>Pedobacter sp. HMF7647 Genome sequencing and assembly.</title>
        <authorList>
            <person name="Kang H."/>
            <person name="Kim H."/>
            <person name="Joh K."/>
        </authorList>
    </citation>
    <scope>NUCLEOTIDE SEQUENCE [LARGE SCALE GENOMIC DNA]</scope>
    <source>
        <strain evidence="2 3">HMF7647</strain>
    </source>
</reference>
<dbReference type="AlphaFoldDB" id="A0A7K1YE92"/>
<dbReference type="EMBL" id="WVHT01000009">
    <property type="protein sequence ID" value="MXV52681.1"/>
    <property type="molecule type" value="Genomic_DNA"/>
</dbReference>
<name>A0A7K1YE92_9SPHI</name>
<dbReference type="InterPro" id="IPR021561">
    <property type="entry name" value="AbiEi_3"/>
</dbReference>
<evidence type="ECO:0000259" key="1">
    <source>
        <dbReference type="Pfam" id="PF17194"/>
    </source>
</evidence>
<dbReference type="Pfam" id="PF11459">
    <property type="entry name" value="AbiEi_3"/>
    <property type="match status" value="1"/>
</dbReference>
<feature type="domain" description="Transcriptional regulator AbiEi antitoxin N-terminal" evidence="1">
    <location>
        <begin position="9"/>
        <end position="95"/>
    </location>
</feature>
<keyword evidence="3" id="KW-1185">Reference proteome</keyword>
<gene>
    <name evidence="2" type="ORF">GS399_17035</name>
</gene>
<dbReference type="RefSeq" id="WP_160845858.1">
    <property type="nucleotide sequence ID" value="NZ_WVHT01000009.1"/>
</dbReference>
<protein>
    <recommendedName>
        <fullName evidence="1">Transcriptional regulator AbiEi antitoxin N-terminal domain-containing protein</fullName>
    </recommendedName>
</protein>
<dbReference type="InterPro" id="IPR033455">
    <property type="entry name" value="AbiEi_3_N"/>
</dbReference>
<comment type="caution">
    <text evidence="2">The sequence shown here is derived from an EMBL/GenBank/DDBJ whole genome shotgun (WGS) entry which is preliminary data.</text>
</comment>
<organism evidence="2 3">
    <name type="scientific">Hufsiella arboris</name>
    <dbReference type="NCBI Taxonomy" id="2695275"/>
    <lineage>
        <taxon>Bacteria</taxon>
        <taxon>Pseudomonadati</taxon>
        <taxon>Bacteroidota</taxon>
        <taxon>Sphingobacteriia</taxon>
        <taxon>Sphingobacteriales</taxon>
        <taxon>Sphingobacteriaceae</taxon>
        <taxon>Hufsiella</taxon>
    </lineage>
</organism>
<evidence type="ECO:0000313" key="2">
    <source>
        <dbReference type="EMBL" id="MXV52681.1"/>
    </source>
</evidence>
<accession>A0A7K1YE92</accession>
<proteinExistence type="predicted"/>
<dbReference type="Pfam" id="PF17194">
    <property type="entry name" value="AbiEi_3_N"/>
    <property type="match status" value="1"/>
</dbReference>
<dbReference type="Proteomes" id="UP000466586">
    <property type="component" value="Unassembled WGS sequence"/>
</dbReference>